<keyword evidence="2" id="KW-0001">2Fe-2S</keyword>
<evidence type="ECO:0000256" key="6">
    <source>
        <dbReference type="ARBA" id="ARBA00023014"/>
    </source>
</evidence>
<keyword evidence="1" id="KW-0813">Transport</keyword>
<proteinExistence type="inferred from homology"/>
<accession>A0ABU1PGV1</accession>
<dbReference type="Gene3D" id="1.10.10.1100">
    <property type="entry name" value="BFD-like [2Fe-2S]-binding domain"/>
    <property type="match status" value="1"/>
</dbReference>
<sequence>MKQAARRTMIVCVCNNISEGKIHQAVDAGMTSMAELRKQLGVGTCCGKCHSCAKNVLRECLSNTRQTQQGARPVVFHPAFAAA</sequence>
<dbReference type="InterPro" id="IPR041854">
    <property type="entry name" value="BFD-like_2Fe2S-bd_dom_sf"/>
</dbReference>
<dbReference type="InterPro" id="IPR052371">
    <property type="entry name" value="BFD-associated_ferredoxin"/>
</dbReference>
<evidence type="ECO:0000256" key="4">
    <source>
        <dbReference type="ARBA" id="ARBA00022982"/>
    </source>
</evidence>
<keyword evidence="5" id="KW-0408">Iron</keyword>
<keyword evidence="11" id="KW-1185">Reference proteome</keyword>
<dbReference type="EMBL" id="JAVDSJ010000004">
    <property type="protein sequence ID" value="MDR6585052.1"/>
    <property type="molecule type" value="Genomic_DNA"/>
</dbReference>
<comment type="similarity">
    <text evidence="8">Belongs to the Bfd family.</text>
</comment>
<evidence type="ECO:0000256" key="1">
    <source>
        <dbReference type="ARBA" id="ARBA00022448"/>
    </source>
</evidence>
<evidence type="ECO:0000259" key="9">
    <source>
        <dbReference type="Pfam" id="PF04324"/>
    </source>
</evidence>
<keyword evidence="6" id="KW-0411">Iron-sulfur</keyword>
<feature type="domain" description="BFD-like [2Fe-2S]-binding" evidence="9">
    <location>
        <begin position="10"/>
        <end position="59"/>
    </location>
</feature>
<comment type="caution">
    <text evidence="10">The sequence shown here is derived from an EMBL/GenBank/DDBJ whole genome shotgun (WGS) entry which is preliminary data.</text>
</comment>
<keyword evidence="3" id="KW-0479">Metal-binding</keyword>
<keyword evidence="4" id="KW-0249">Electron transport</keyword>
<evidence type="ECO:0000313" key="11">
    <source>
        <dbReference type="Proteomes" id="UP001260715"/>
    </source>
</evidence>
<reference evidence="10 11" key="1">
    <citation type="submission" date="2023-07" db="EMBL/GenBank/DDBJ databases">
        <title>Sorghum-associated microbial communities from plants grown in Nebraska, USA.</title>
        <authorList>
            <person name="Schachtman D."/>
        </authorList>
    </citation>
    <scope>NUCLEOTIDE SEQUENCE [LARGE SCALE GENOMIC DNA]</scope>
    <source>
        <strain evidence="10 11">596</strain>
    </source>
</reference>
<evidence type="ECO:0000256" key="7">
    <source>
        <dbReference type="ARBA" id="ARBA00039386"/>
    </source>
</evidence>
<gene>
    <name evidence="10" type="ORF">J2W50_003268</name>
</gene>
<evidence type="ECO:0000256" key="8">
    <source>
        <dbReference type="ARBA" id="ARBA00046332"/>
    </source>
</evidence>
<evidence type="ECO:0000313" key="10">
    <source>
        <dbReference type="EMBL" id="MDR6585052.1"/>
    </source>
</evidence>
<dbReference type="Proteomes" id="UP001260715">
    <property type="component" value="Unassembled WGS sequence"/>
</dbReference>
<name>A0ABU1PGV1_9BURK</name>
<protein>
    <recommendedName>
        <fullName evidence="7">Bacterioferritin-associated ferredoxin</fullName>
    </recommendedName>
</protein>
<evidence type="ECO:0000256" key="5">
    <source>
        <dbReference type="ARBA" id="ARBA00023004"/>
    </source>
</evidence>
<dbReference type="InterPro" id="IPR007419">
    <property type="entry name" value="BFD-like_2Fe2S-bd_dom"/>
</dbReference>
<organism evidence="10 11">
    <name type="scientific">Herbaspirillum frisingense</name>
    <dbReference type="NCBI Taxonomy" id="92645"/>
    <lineage>
        <taxon>Bacteria</taxon>
        <taxon>Pseudomonadati</taxon>
        <taxon>Pseudomonadota</taxon>
        <taxon>Betaproteobacteria</taxon>
        <taxon>Burkholderiales</taxon>
        <taxon>Oxalobacteraceae</taxon>
        <taxon>Herbaspirillum</taxon>
    </lineage>
</organism>
<evidence type="ECO:0000256" key="3">
    <source>
        <dbReference type="ARBA" id="ARBA00022723"/>
    </source>
</evidence>
<dbReference type="PANTHER" id="PTHR37424">
    <property type="entry name" value="BACTERIOFERRITIN-ASSOCIATED FERREDOXIN"/>
    <property type="match status" value="1"/>
</dbReference>
<dbReference type="PANTHER" id="PTHR37424:SF1">
    <property type="entry name" value="BACTERIOFERRITIN-ASSOCIATED FERREDOXIN"/>
    <property type="match status" value="1"/>
</dbReference>
<evidence type="ECO:0000256" key="2">
    <source>
        <dbReference type="ARBA" id="ARBA00022714"/>
    </source>
</evidence>
<dbReference type="Pfam" id="PF04324">
    <property type="entry name" value="Fer2_BFD"/>
    <property type="match status" value="1"/>
</dbReference>